<evidence type="ECO:0000256" key="2">
    <source>
        <dbReference type="SAM" id="MobiDB-lite"/>
    </source>
</evidence>
<feature type="compositionally biased region" description="Low complexity" evidence="2">
    <location>
        <begin position="106"/>
        <end position="116"/>
    </location>
</feature>
<feature type="region of interest" description="Disordered" evidence="2">
    <location>
        <begin position="1"/>
        <end position="147"/>
    </location>
</feature>
<dbReference type="AlphaFoldDB" id="A0A1J4KWQ7"/>
<gene>
    <name evidence="3" type="ORF">TRFO_15744</name>
</gene>
<feature type="compositionally biased region" description="Polar residues" evidence="2">
    <location>
        <begin position="16"/>
        <end position="25"/>
    </location>
</feature>
<reference evidence="3" key="1">
    <citation type="submission" date="2016-10" db="EMBL/GenBank/DDBJ databases">
        <authorList>
            <person name="Benchimol M."/>
            <person name="Almeida L.G."/>
            <person name="Vasconcelos A.T."/>
            <person name="Perreira-Neves A."/>
            <person name="Rosa I.A."/>
            <person name="Tasca T."/>
            <person name="Bogo M.R."/>
            <person name="de Souza W."/>
        </authorList>
    </citation>
    <scope>NUCLEOTIDE SEQUENCE [LARGE SCALE GENOMIC DNA]</scope>
    <source>
        <strain evidence="3">K</strain>
    </source>
</reference>
<dbReference type="PANTHER" id="PTHR47026">
    <property type="entry name" value="PIGMENTOSA GTPASE REGULATOR-LIKE PROTEIN, PUTATIVE-RELATED"/>
    <property type="match status" value="1"/>
</dbReference>
<proteinExistence type="predicted"/>
<evidence type="ECO:0000313" key="4">
    <source>
        <dbReference type="Proteomes" id="UP000179807"/>
    </source>
</evidence>
<name>A0A1J4KWQ7_9EUKA</name>
<dbReference type="Proteomes" id="UP000179807">
    <property type="component" value="Unassembled WGS sequence"/>
</dbReference>
<protein>
    <submittedName>
        <fullName evidence="3">Uncharacterized protein</fullName>
    </submittedName>
</protein>
<feature type="compositionally biased region" description="Polar residues" evidence="2">
    <location>
        <begin position="69"/>
        <end position="88"/>
    </location>
</feature>
<keyword evidence="4" id="KW-1185">Reference proteome</keyword>
<dbReference type="GeneID" id="94833261"/>
<dbReference type="EMBL" id="MLAK01000441">
    <property type="protein sequence ID" value="OHT13973.1"/>
    <property type="molecule type" value="Genomic_DNA"/>
</dbReference>
<sequence>MTEIEPPEEDKVLNPEENQSDQNAQIDEGENPANDEKPKVENESQEINISSQNEQQANDKEQKVENESQEINNPPQKDSQANDSIDQNNEIKENSPHPQEIDQIESRSSSTKSESSSKPKKKEIFETQPNGPVYLSNNPRETPEERAESLAKRLLNNEDISIVEPPDVVNVVSYLSEYRDKHLKNHNVNEGERTENIIQKLQQERKNSIKSQIAQERAADIQKRLNEANDQLNNLQQRVNGTLESLQIENQRNLDKLSKKHQTEMDNFLSKWQSERNMKKYARASTALRQIRAQSILLMNQKRFDELRKADMLASNLEKIETEEMSRKMSLEYEGQLKNLNDKHQHELTILKMAQNRRLSEVQAAGERATEAQKKRIANLEHELEVANDFDKFWNIYHRNEAGLLSRATMGQKGEMSKRKRNATITMNLKTINTLKLPPLVDPRSKKGRSKSQVVSPIK</sequence>
<evidence type="ECO:0000256" key="1">
    <source>
        <dbReference type="SAM" id="Coils"/>
    </source>
</evidence>
<accession>A0A1J4KWQ7</accession>
<dbReference type="RefSeq" id="XP_068367109.1">
    <property type="nucleotide sequence ID" value="XM_068498557.1"/>
</dbReference>
<feature type="compositionally biased region" description="Polar residues" evidence="2">
    <location>
        <begin position="45"/>
        <end position="56"/>
    </location>
</feature>
<feature type="compositionally biased region" description="Polar residues" evidence="2">
    <location>
        <begin position="127"/>
        <end position="140"/>
    </location>
</feature>
<feature type="compositionally biased region" description="Basic and acidic residues" evidence="2">
    <location>
        <begin position="57"/>
        <end position="66"/>
    </location>
</feature>
<dbReference type="VEuPathDB" id="TrichDB:TRFO_15744"/>
<feature type="region of interest" description="Disordered" evidence="2">
    <location>
        <begin position="437"/>
        <end position="459"/>
    </location>
</feature>
<keyword evidence="1" id="KW-0175">Coiled coil</keyword>
<organism evidence="3 4">
    <name type="scientific">Tritrichomonas foetus</name>
    <dbReference type="NCBI Taxonomy" id="1144522"/>
    <lineage>
        <taxon>Eukaryota</taxon>
        <taxon>Metamonada</taxon>
        <taxon>Parabasalia</taxon>
        <taxon>Tritrichomonadida</taxon>
        <taxon>Tritrichomonadidae</taxon>
        <taxon>Tritrichomonas</taxon>
    </lineage>
</organism>
<feature type="coiled-coil region" evidence="1">
    <location>
        <begin position="211"/>
        <end position="252"/>
    </location>
</feature>
<dbReference type="PANTHER" id="PTHR47026:SF2">
    <property type="entry name" value="FLAGELLAR ASSOCIATED PROTEIN"/>
    <property type="match status" value="1"/>
</dbReference>
<comment type="caution">
    <text evidence="3">The sequence shown here is derived from an EMBL/GenBank/DDBJ whole genome shotgun (WGS) entry which is preliminary data.</text>
</comment>
<evidence type="ECO:0000313" key="3">
    <source>
        <dbReference type="EMBL" id="OHT13973.1"/>
    </source>
</evidence>